<evidence type="ECO:0000256" key="1">
    <source>
        <dbReference type="SAM" id="SignalP"/>
    </source>
</evidence>
<gene>
    <name evidence="2" type="ORF">DXH78_01310</name>
</gene>
<dbReference type="EMBL" id="QRGO01000001">
    <property type="protein sequence ID" value="RDV03344.1"/>
    <property type="molecule type" value="Genomic_DNA"/>
</dbReference>
<comment type="caution">
    <text evidence="2">The sequence shown here is derived from an EMBL/GenBank/DDBJ whole genome shotgun (WGS) entry which is preliminary data.</text>
</comment>
<proteinExistence type="predicted"/>
<reference evidence="3" key="1">
    <citation type="submission" date="2018-08" db="EMBL/GenBank/DDBJ databases">
        <authorList>
            <person name="Kim S.-J."/>
            <person name="Jung G.-Y."/>
        </authorList>
    </citation>
    <scope>NUCLEOTIDE SEQUENCE [LARGE SCALE GENOMIC DNA]</scope>
    <source>
        <strain evidence="3">GY_H</strain>
    </source>
</reference>
<keyword evidence="1" id="KW-0732">Signal</keyword>
<dbReference type="AlphaFoldDB" id="A0A371B717"/>
<organism evidence="2 3">
    <name type="scientific">Undibacter mobilis</name>
    <dbReference type="NCBI Taxonomy" id="2292256"/>
    <lineage>
        <taxon>Bacteria</taxon>
        <taxon>Pseudomonadati</taxon>
        <taxon>Pseudomonadota</taxon>
        <taxon>Alphaproteobacteria</taxon>
        <taxon>Hyphomicrobiales</taxon>
        <taxon>Nitrobacteraceae</taxon>
        <taxon>Undibacter</taxon>
    </lineage>
</organism>
<sequence length="199" mass="22423">MRLWAIACALFLCVAAILPASAQSSSRGNRDHIVFPPDRDEIEYRKTDEIPRQLRAVIGRECNYAFWLKDIPIKIVRPAPKGRAIAMVPCGNIIPRSMAFTDLTSHTPRSMAFAVKVAPNGFGVSDLPGYLEWDSGTQTMTATAGTDMIGSTEWRYSYRYSHIEGHSAFVLTRIEHRKTGHPLSNWLPYWEASVWAEPR</sequence>
<feature type="signal peptide" evidence="1">
    <location>
        <begin position="1"/>
        <end position="22"/>
    </location>
</feature>
<evidence type="ECO:0000313" key="2">
    <source>
        <dbReference type="EMBL" id="RDV03344.1"/>
    </source>
</evidence>
<evidence type="ECO:0000313" key="3">
    <source>
        <dbReference type="Proteomes" id="UP000263993"/>
    </source>
</evidence>
<protein>
    <submittedName>
        <fullName evidence="2">Uncharacterized protein</fullName>
    </submittedName>
</protein>
<name>A0A371B717_9BRAD</name>
<accession>A0A371B717</accession>
<dbReference type="Proteomes" id="UP000263993">
    <property type="component" value="Unassembled WGS sequence"/>
</dbReference>
<keyword evidence="3" id="KW-1185">Reference proteome</keyword>
<feature type="chain" id="PRO_5016877649" evidence="1">
    <location>
        <begin position="23"/>
        <end position="199"/>
    </location>
</feature>
<dbReference type="RefSeq" id="WP_115515370.1">
    <property type="nucleotide sequence ID" value="NZ_QRGO01000001.1"/>
</dbReference>